<accession>A0A923KVQ4</accession>
<protein>
    <submittedName>
        <fullName evidence="2">Rrf2 family transcriptional regulator</fullName>
    </submittedName>
</protein>
<dbReference type="AlphaFoldDB" id="A0A923KVQ4"/>
<evidence type="ECO:0000313" key="3">
    <source>
        <dbReference type="Proteomes" id="UP000659630"/>
    </source>
</evidence>
<comment type="caution">
    <text evidence="2">The sequence shown here is derived from an EMBL/GenBank/DDBJ whole genome shotgun (WGS) entry which is preliminary data.</text>
</comment>
<dbReference type="PANTHER" id="PTHR33221:SF5">
    <property type="entry name" value="HTH-TYPE TRANSCRIPTIONAL REGULATOR ISCR"/>
    <property type="match status" value="1"/>
</dbReference>
<reference evidence="2" key="1">
    <citation type="submission" date="2020-08" db="EMBL/GenBank/DDBJ databases">
        <title>Genome public.</title>
        <authorList>
            <person name="Liu C."/>
            <person name="Sun Q."/>
        </authorList>
    </citation>
    <scope>NUCLEOTIDE SEQUENCE</scope>
    <source>
        <strain evidence="2">BX8</strain>
    </source>
</reference>
<organism evidence="2 3">
    <name type="scientific">Anaerofilum hominis</name>
    <dbReference type="NCBI Taxonomy" id="2763016"/>
    <lineage>
        <taxon>Bacteria</taxon>
        <taxon>Bacillati</taxon>
        <taxon>Bacillota</taxon>
        <taxon>Clostridia</taxon>
        <taxon>Eubacteriales</taxon>
        <taxon>Oscillospiraceae</taxon>
        <taxon>Anaerofilum</taxon>
    </lineage>
</organism>
<dbReference type="Proteomes" id="UP000659630">
    <property type="component" value="Unassembled WGS sequence"/>
</dbReference>
<dbReference type="PROSITE" id="PS51197">
    <property type="entry name" value="HTH_RRF2_2"/>
    <property type="match status" value="1"/>
</dbReference>
<evidence type="ECO:0000256" key="1">
    <source>
        <dbReference type="ARBA" id="ARBA00023125"/>
    </source>
</evidence>
<dbReference type="Pfam" id="PF02082">
    <property type="entry name" value="Rrf2"/>
    <property type="match status" value="1"/>
</dbReference>
<gene>
    <name evidence="2" type="ORF">H8S23_05970</name>
</gene>
<dbReference type="InterPro" id="IPR036388">
    <property type="entry name" value="WH-like_DNA-bd_sf"/>
</dbReference>
<dbReference type="PANTHER" id="PTHR33221">
    <property type="entry name" value="WINGED HELIX-TURN-HELIX TRANSCRIPTIONAL REGULATOR, RRF2 FAMILY"/>
    <property type="match status" value="1"/>
</dbReference>
<dbReference type="Gene3D" id="1.10.10.10">
    <property type="entry name" value="Winged helix-like DNA-binding domain superfamily/Winged helix DNA-binding domain"/>
    <property type="match status" value="1"/>
</dbReference>
<dbReference type="InterPro" id="IPR036390">
    <property type="entry name" value="WH_DNA-bd_sf"/>
</dbReference>
<keyword evidence="3" id="KW-1185">Reference proteome</keyword>
<proteinExistence type="predicted"/>
<dbReference type="NCBIfam" id="TIGR00738">
    <property type="entry name" value="rrf2_super"/>
    <property type="match status" value="1"/>
</dbReference>
<keyword evidence="1" id="KW-0238">DNA-binding</keyword>
<evidence type="ECO:0000313" key="2">
    <source>
        <dbReference type="EMBL" id="MBC5581046.1"/>
    </source>
</evidence>
<dbReference type="GO" id="GO:0003677">
    <property type="term" value="F:DNA binding"/>
    <property type="evidence" value="ECO:0007669"/>
    <property type="project" value="UniProtKB-KW"/>
</dbReference>
<name>A0A923KVQ4_9FIRM</name>
<dbReference type="GO" id="GO:0003700">
    <property type="term" value="F:DNA-binding transcription factor activity"/>
    <property type="evidence" value="ECO:0007669"/>
    <property type="project" value="TreeGrafter"/>
</dbReference>
<dbReference type="GO" id="GO:0005829">
    <property type="term" value="C:cytosol"/>
    <property type="evidence" value="ECO:0007669"/>
    <property type="project" value="TreeGrafter"/>
</dbReference>
<dbReference type="EMBL" id="JACONZ010000002">
    <property type="protein sequence ID" value="MBC5581046.1"/>
    <property type="molecule type" value="Genomic_DNA"/>
</dbReference>
<dbReference type="InterPro" id="IPR000944">
    <property type="entry name" value="Tscrpt_reg_Rrf2"/>
</dbReference>
<dbReference type="SUPFAM" id="SSF46785">
    <property type="entry name" value="Winged helix' DNA-binding domain"/>
    <property type="match status" value="1"/>
</dbReference>
<dbReference type="RefSeq" id="WP_186887419.1">
    <property type="nucleotide sequence ID" value="NZ_JACONZ010000002.1"/>
</dbReference>
<sequence length="154" mass="16739">MKISTKGRYALRLMVDLAVHTENGGYAPIRSIAERQELSDKYLEQLIAQLSRAGFVRSARGAQGGYRLSRAPETYTVGDILRLMEGDLAPVACGGNSASDPCCGRYDNCATVEVWQKLSAAINQVVDSITLADLVRRYHEKCPSGNCEPPIFGG</sequence>